<protein>
    <submittedName>
        <fullName evidence="2">Uncharacterized protein</fullName>
    </submittedName>
</protein>
<evidence type="ECO:0000256" key="1">
    <source>
        <dbReference type="SAM" id="SignalP"/>
    </source>
</evidence>
<feature type="chain" id="PRO_5005584289" evidence="1">
    <location>
        <begin position="25"/>
        <end position="58"/>
    </location>
</feature>
<dbReference type="EMBL" id="KQ415907">
    <property type="protein sequence ID" value="KOF99711.1"/>
    <property type="molecule type" value="Genomic_DNA"/>
</dbReference>
<gene>
    <name evidence="2" type="ORF">OCBIM_22012335mg</name>
</gene>
<feature type="signal peptide" evidence="1">
    <location>
        <begin position="1"/>
        <end position="24"/>
    </location>
</feature>
<proteinExistence type="predicted"/>
<keyword evidence="1" id="KW-0732">Signal</keyword>
<name>A0A0L8IE28_OCTBM</name>
<organism evidence="2">
    <name type="scientific">Octopus bimaculoides</name>
    <name type="common">California two-spotted octopus</name>
    <dbReference type="NCBI Taxonomy" id="37653"/>
    <lineage>
        <taxon>Eukaryota</taxon>
        <taxon>Metazoa</taxon>
        <taxon>Spiralia</taxon>
        <taxon>Lophotrochozoa</taxon>
        <taxon>Mollusca</taxon>
        <taxon>Cephalopoda</taxon>
        <taxon>Coleoidea</taxon>
        <taxon>Octopodiformes</taxon>
        <taxon>Octopoda</taxon>
        <taxon>Incirrata</taxon>
        <taxon>Octopodidae</taxon>
        <taxon>Octopus</taxon>
    </lineage>
</organism>
<dbReference type="AlphaFoldDB" id="A0A0L8IE28"/>
<sequence>MLLLLSLLLSLFVLQLLLFETTYGVTPLSKDVYDHGMNHECEEIEGKNQTMASPVEFC</sequence>
<reference evidence="2" key="1">
    <citation type="submission" date="2015-07" db="EMBL/GenBank/DDBJ databases">
        <title>MeaNS - Measles Nucleotide Surveillance Program.</title>
        <authorList>
            <person name="Tran T."/>
            <person name="Druce J."/>
        </authorList>
    </citation>
    <scope>NUCLEOTIDE SEQUENCE</scope>
    <source>
        <strain evidence="2">UCB-OBI-ISO-001</strain>
        <tissue evidence="2">Gonad</tissue>
    </source>
</reference>
<accession>A0A0L8IE28</accession>
<evidence type="ECO:0000313" key="2">
    <source>
        <dbReference type="EMBL" id="KOF99711.1"/>
    </source>
</evidence>